<dbReference type="GeneID" id="94840441"/>
<accession>A0A1J4JZS8</accession>
<evidence type="ECO:0000256" key="1">
    <source>
        <dbReference type="SAM" id="SignalP"/>
    </source>
</evidence>
<dbReference type="RefSeq" id="XP_068357801.1">
    <property type="nucleotide sequence ID" value="XM_068505737.1"/>
</dbReference>
<dbReference type="AlphaFoldDB" id="A0A1J4JZS8"/>
<dbReference type="EMBL" id="MLAK01000784">
    <property type="protein sequence ID" value="OHT04665.1"/>
    <property type="molecule type" value="Genomic_DNA"/>
</dbReference>
<gene>
    <name evidence="2" type="ORF">TRFO_27732</name>
</gene>
<reference evidence="2" key="1">
    <citation type="submission" date="2016-10" db="EMBL/GenBank/DDBJ databases">
        <authorList>
            <person name="Benchimol M."/>
            <person name="Almeida L.G."/>
            <person name="Vasconcelos A.T."/>
            <person name="Perreira-Neves A."/>
            <person name="Rosa I.A."/>
            <person name="Tasca T."/>
            <person name="Bogo M.R."/>
            <person name="de Souza W."/>
        </authorList>
    </citation>
    <scope>NUCLEOTIDE SEQUENCE [LARGE SCALE GENOMIC DNA]</scope>
    <source>
        <strain evidence="2">K</strain>
    </source>
</reference>
<sequence length="352" mass="40773">MNFLKEKKILMLWAFLPLVFTLDLCYDPTGNECAGIPFKTDFAVNNSDDLSYWLLFIYDNTAPNFVYIMNTDENNEVDIWLSDYGIHDLEVIFYGYTQSFDINQVRMNYMTIHVDNNFTFVSMLTFIELDIRFDININQGKARNTGKIDDINEFNSSRKYSRERLEFLDEDMNHDFDKDKTLISWSGYYLEIEYCFLKRNNFSSFSIILQFEKLKIPETFFGLIENISGNSISVIQLYIEDTPLKNITIELIASWNRIPTLSIEWGYTNAIIHHTISQTGNVVILLSNISITVTSGVQNATVNYKIYNDVSLIIHESIFPDCIVPNTVFLFNFAGIFNGSIVIPEECSSFVL</sequence>
<keyword evidence="1" id="KW-0732">Signal</keyword>
<evidence type="ECO:0000313" key="2">
    <source>
        <dbReference type="EMBL" id="OHT04665.1"/>
    </source>
</evidence>
<evidence type="ECO:0000313" key="3">
    <source>
        <dbReference type="Proteomes" id="UP000179807"/>
    </source>
</evidence>
<comment type="caution">
    <text evidence="2">The sequence shown here is derived from an EMBL/GenBank/DDBJ whole genome shotgun (WGS) entry which is preliminary data.</text>
</comment>
<feature type="signal peptide" evidence="1">
    <location>
        <begin position="1"/>
        <end position="21"/>
    </location>
</feature>
<feature type="chain" id="PRO_5012520631" evidence="1">
    <location>
        <begin position="22"/>
        <end position="352"/>
    </location>
</feature>
<proteinExistence type="predicted"/>
<dbReference type="Proteomes" id="UP000179807">
    <property type="component" value="Unassembled WGS sequence"/>
</dbReference>
<organism evidence="2 3">
    <name type="scientific">Tritrichomonas foetus</name>
    <dbReference type="NCBI Taxonomy" id="1144522"/>
    <lineage>
        <taxon>Eukaryota</taxon>
        <taxon>Metamonada</taxon>
        <taxon>Parabasalia</taxon>
        <taxon>Tritrichomonadida</taxon>
        <taxon>Tritrichomonadidae</taxon>
        <taxon>Tritrichomonas</taxon>
    </lineage>
</organism>
<name>A0A1J4JZS8_9EUKA</name>
<dbReference type="VEuPathDB" id="TrichDB:TRFO_27732"/>
<keyword evidence="3" id="KW-1185">Reference proteome</keyword>
<protein>
    <submittedName>
        <fullName evidence="2">Uncharacterized protein</fullName>
    </submittedName>
</protein>